<dbReference type="Proteomes" id="UP000028501">
    <property type="component" value="Chromosome"/>
</dbReference>
<dbReference type="InterPro" id="IPR000688">
    <property type="entry name" value="HypA/HybF"/>
</dbReference>
<evidence type="ECO:0000256" key="2">
    <source>
        <dbReference type="ARBA" id="ARBA00022596"/>
    </source>
</evidence>
<dbReference type="AlphaFoldDB" id="A0A075WE30"/>
<reference evidence="5 6" key="1">
    <citation type="submission" date="2013-07" db="EMBL/GenBank/DDBJ databases">
        <title>Genome of Archaeoglobus fulgidus.</title>
        <authorList>
            <person name="Fiebig A."/>
            <person name="Birkeland N.-K."/>
        </authorList>
    </citation>
    <scope>NUCLEOTIDE SEQUENCE [LARGE SCALE GENOMIC DNA]</scope>
    <source>
        <strain evidence="5 6">DSM 8774</strain>
    </source>
</reference>
<dbReference type="PANTHER" id="PTHR34535">
    <property type="entry name" value="HYDROGENASE MATURATION FACTOR HYPA"/>
    <property type="match status" value="1"/>
</dbReference>
<dbReference type="PANTHER" id="PTHR34535:SF3">
    <property type="entry name" value="HYDROGENASE MATURATION FACTOR HYPA"/>
    <property type="match status" value="1"/>
</dbReference>
<organism evidence="5 6">
    <name type="scientific">Archaeoglobus fulgidus DSM 8774</name>
    <dbReference type="NCBI Taxonomy" id="1344584"/>
    <lineage>
        <taxon>Archaea</taxon>
        <taxon>Methanobacteriati</taxon>
        <taxon>Methanobacteriota</taxon>
        <taxon>Archaeoglobi</taxon>
        <taxon>Archaeoglobales</taxon>
        <taxon>Archaeoglobaceae</taxon>
        <taxon>Archaeoglobus</taxon>
    </lineage>
</organism>
<dbReference type="RefSeq" id="WP_048064376.1">
    <property type="nucleotide sequence ID" value="NZ_CP006577.1"/>
</dbReference>
<dbReference type="KEGG" id="afg:AFULGI_00014790"/>
<dbReference type="InterPro" id="IPR020538">
    <property type="entry name" value="Hydgase_Ni_incorp_HypA/HybF_CS"/>
</dbReference>
<accession>A0A075WE30</accession>
<dbReference type="PIRSF" id="PIRSF004761">
    <property type="entry name" value="Hydrgn_mat_HypA"/>
    <property type="match status" value="1"/>
</dbReference>
<dbReference type="GO" id="GO:0008270">
    <property type="term" value="F:zinc ion binding"/>
    <property type="evidence" value="ECO:0007669"/>
    <property type="project" value="TreeGrafter"/>
</dbReference>
<evidence type="ECO:0000256" key="3">
    <source>
        <dbReference type="ARBA" id="ARBA00022723"/>
    </source>
</evidence>
<dbReference type="GO" id="GO:0016151">
    <property type="term" value="F:nickel cation binding"/>
    <property type="evidence" value="ECO:0007669"/>
    <property type="project" value="InterPro"/>
</dbReference>
<proteinExistence type="inferred from homology"/>
<dbReference type="GeneID" id="24794978"/>
<dbReference type="NCBIfam" id="TIGR00100">
    <property type="entry name" value="hypA"/>
    <property type="match status" value="1"/>
</dbReference>
<dbReference type="GO" id="GO:0051604">
    <property type="term" value="P:protein maturation"/>
    <property type="evidence" value="ECO:0007669"/>
    <property type="project" value="InterPro"/>
</dbReference>
<evidence type="ECO:0000256" key="1">
    <source>
        <dbReference type="ARBA" id="ARBA00010748"/>
    </source>
</evidence>
<keyword evidence="2" id="KW-0533">Nickel</keyword>
<dbReference type="PROSITE" id="PS01249">
    <property type="entry name" value="HYPA"/>
    <property type="match status" value="1"/>
</dbReference>
<dbReference type="EMBL" id="CP006577">
    <property type="protein sequence ID" value="AIG98246.1"/>
    <property type="molecule type" value="Genomic_DNA"/>
</dbReference>
<name>A0A075WE30_ARCFL</name>
<gene>
    <name evidence="5" type="ORF">AFULGI_00014790</name>
</gene>
<evidence type="ECO:0000313" key="6">
    <source>
        <dbReference type="Proteomes" id="UP000028501"/>
    </source>
</evidence>
<dbReference type="HOGENOM" id="CLU_126929_2_1_2"/>
<evidence type="ECO:0000313" key="5">
    <source>
        <dbReference type="EMBL" id="AIG98246.1"/>
    </source>
</evidence>
<sequence length="107" mass="11767">MSFAEAIIRNVLRFAEEKQAKTVTSVRVRVGELLLINPEQLQFCFSVASKGTIAEGAKLEISVERADIRCLLCGRELSKDEMLCECGGFAQVKGGKDFILESVVVEV</sequence>
<comment type="similarity">
    <text evidence="1">Belongs to the HypA/HybF family.</text>
</comment>
<dbReference type="Pfam" id="PF01155">
    <property type="entry name" value="HypA"/>
    <property type="match status" value="1"/>
</dbReference>
<keyword evidence="3" id="KW-0479">Metal-binding</keyword>
<dbReference type="Gene3D" id="3.30.2320.80">
    <property type="match status" value="1"/>
</dbReference>
<keyword evidence="4" id="KW-0862">Zinc</keyword>
<protein>
    <submittedName>
        <fullName evidence="5">Hydrogenase nickel insertion protein HypA</fullName>
    </submittedName>
</protein>
<evidence type="ECO:0000256" key="4">
    <source>
        <dbReference type="ARBA" id="ARBA00022833"/>
    </source>
</evidence>